<reference evidence="1 2" key="1">
    <citation type="journal article" date="2014" name="Mol. Biol. Evol.">
        <title>Massive expansion of Ubiquitination-related gene families within the Chlamydiae.</title>
        <authorList>
            <person name="Domman D."/>
            <person name="Collingro A."/>
            <person name="Lagkouvardos I."/>
            <person name="Gehre L."/>
            <person name="Weinmaier T."/>
            <person name="Rattei T."/>
            <person name="Subtil A."/>
            <person name="Horn M."/>
        </authorList>
    </citation>
    <scope>NUCLEOTIDE SEQUENCE [LARGE SCALE GENOMIC DNA]</scope>
    <source>
        <strain evidence="1 2">OEW1</strain>
    </source>
</reference>
<dbReference type="EMBL" id="JSAM01000043">
    <property type="protein sequence ID" value="KIA78075.1"/>
    <property type="molecule type" value="Genomic_DNA"/>
</dbReference>
<comment type="caution">
    <text evidence="1">The sequence shown here is derived from an EMBL/GenBank/DDBJ whole genome shotgun (WGS) entry which is preliminary data.</text>
</comment>
<sequence length="180" mass="20549">MIELTTVYLNPADSILTEPHIPEKYLIRGELGPEEISLIKKSVIEAKKRVLEKVRRKLGEIKISDIQVTFSAKMSSDSSFNQKVSERYALQLAYELNKVAEKVEKLRPEINWRKKNGEILPTWLGINQVTQREVSVWTEWRFALNCADCTPDSGEKAYAKALRAELMEDSKIVLKEGLVG</sequence>
<proteinExistence type="predicted"/>
<dbReference type="RefSeq" id="WP_039376581.1">
    <property type="nucleotide sequence ID" value="NZ_BAWW01000005.1"/>
</dbReference>
<dbReference type="AlphaFoldDB" id="A0A0C1CAU1"/>
<gene>
    <name evidence="1" type="ORF">DB43_EY00050</name>
</gene>
<name>A0A0C1CAU1_9BACT</name>
<dbReference type="PATRIC" id="fig|83552.4.peg.724"/>
<evidence type="ECO:0000313" key="2">
    <source>
        <dbReference type="Proteomes" id="UP000031307"/>
    </source>
</evidence>
<evidence type="ECO:0000313" key="1">
    <source>
        <dbReference type="EMBL" id="KIA78075.1"/>
    </source>
</evidence>
<dbReference type="Proteomes" id="UP000031307">
    <property type="component" value="Unassembled WGS sequence"/>
</dbReference>
<protein>
    <submittedName>
        <fullName evidence="1">Uncharacterized protein</fullName>
    </submittedName>
</protein>
<organism evidence="1 2">
    <name type="scientific">Parachlamydia acanthamoebae</name>
    <dbReference type="NCBI Taxonomy" id="83552"/>
    <lineage>
        <taxon>Bacteria</taxon>
        <taxon>Pseudomonadati</taxon>
        <taxon>Chlamydiota</taxon>
        <taxon>Chlamydiia</taxon>
        <taxon>Parachlamydiales</taxon>
        <taxon>Parachlamydiaceae</taxon>
        <taxon>Parachlamydia</taxon>
    </lineage>
</organism>
<accession>A0A0C1CAU1</accession>